<keyword evidence="10" id="KW-0378">Hydrolase</keyword>
<feature type="compositionally biased region" description="Basic residues" evidence="17">
    <location>
        <begin position="64"/>
        <end position="73"/>
    </location>
</feature>
<evidence type="ECO:0000256" key="7">
    <source>
        <dbReference type="ARBA" id="ARBA00022723"/>
    </source>
</evidence>
<sequence>MLHLLLCLCSISSLTRISPLFFSYFLPGHTAIFEGLRFFFHIQPSFPLNGQLSLSRMTDTQSDKKRHWKHRRGSAGSAGAGVAQRAQHATASTNDDRQGHVQSNGSKRSWESHDNGRRNHQGSRHSRQQQPSYKRNGGGPRSSPATTSRPVVLETSVPESSTTVAAEPVIREIPGFYFDTDKKKYFKITENHVFGNQHPFSRQSISKKLEQKPVLEPIKKRDGLRFPSRTTHHGRLDWFLQDCQLGKAGRPQRQLCEMHALLVNRWHRNNSLEPKITGNGANYKHLQIDSVGGSLYLGTMQGELWQHLLPNDPWDRHHQWMQLNTGESSEMTSFHRTPDNYLISTYLGSMGRSGVLKIHKKVQEESTRFSFGQHSLSLVFEHSPSPKSSSFWTSAYGDNNLAIGADQKAIVIRDWRSGSHDTDTLWTGSDVFALAIEPLGSQNVVYAGCRNGSVRIFDLLQPSTFALNARSKKQAQSNALFPGIGHKNASVHCIRRVSDHYLVTAAMNGEICMWDTRFVKGSASHPQARSVLDFRGFVKDQFSSTPFDINEGETLLAADNVEQQVSLWSMSTGDRIRDLDVAGPVSCLKFAGDHRLWATGQDCDGKVEGTRSANRPGTDEKVTEAYLSPGSCLNRRQDAGDGAEAVLVHPNWIHNALQVHTPLYYAFFGQDGNVWTLKQATTMAPLRISWILALWAAVELTQAADSLNNKAICTLPQCVLTAAAIMQDMKKELDPCEDFSAYTCGGFLESAEIPPDKESFGYFHIVKEQNDRVVRSIVDSSSMDASKLGIQDKFGESNMKKLQDLYESCMDEDQIASLGREPVVEEIQKLRELFPVEDGSNPNAPSAVHQDRSEAVETSESAPSGSIDTSALTMTLASFNKIGMESINAFGVSVDSKDPETYVLELDEGGIGLPSKEYYLDPKIMATYEKTIGQMFDIMLGEEKEMAADTLLAKEQVPSKWAAVAKDVVAFETLLAAASTDMDDLNDSVKTYNPRTLEEIQTLTPSIDWNLLLQSVLPAGTNAPARIIVTSPTYQQNLEALLQKTSAKTLQNFFTWIVIRSLAGNLAPQYRQPLRELNAALSGVSASVIPDRWKHCVSVINGQLGDMAGEPFVEMMFKGNSRYQVHDMIESLRSTYLETFPKLNWLDKTTAAGAVDKMKAIVQLIGFSTESPNVASSESLSEYYQGYQVDPKDYFGNQMRESLWSTEKSFEKLGGPVNKLKMHMAPQTVNAYYSPTENQVVFPAGILQPPFFHMDNPEYINYGGIGVVAGHEITHGFDNRGHLFDSNGRMMNWWSNATEEAFGAKASCFVKQYGAFTIRGSDGKDYHINGQLTLGENIADNGGLKQSFKTWHARYKADEQGETYMNYRLPGLDGLTPEQLFFISYARPWCSKQRPESAIRQMRTDPHSPAKWRINGAVQNSVEFAEAFKCKRGSPMNPVQKCDLWNPMNNNLCSKCFKELSQKNGPQAEGNTALASTTNMLSEKPAQESSAPPTLSPAPPTLSPAPPTLSPAPSTAPSAAPHTAPIVATIATTPLEPVAPAPSTPMAIDVTTPTTASSVSTPSSTASDTPEGGAPSERPPQVNKGRCYLCRAKTIGSTPTLVKFYAPWCGHCKNLAPIYEELGQAFTSKDDKVLIAKVDADAHRELGSRFDIKGFPTLKWFPKGVNGDPEDYSGGRDLDSLASFVTKKSGVKSSIVKTVPMVTVLTDATFENEVLKSGKSALVEFYAPWCGHCKNLAPTYEKVAQDFLNDKNKVLIANVDATVEKTVAEKYGISGYPTIKFFTADGTIEDYEGGRSQQDFIDFINKKVGTQRVAGGLLSSKAGLIPELNELVSKFVKASNDEKKAIKDRATELAATLINSPTAKYYVRFLEKVLATPNYAVTETARLAKIIANKSVNHARLDDFSIRHNIISLFSQTDDDDEEEESAASTGKDEL</sequence>
<feature type="domain" description="Thioredoxin" evidence="19">
    <location>
        <begin position="1555"/>
        <end position="1690"/>
    </location>
</feature>
<dbReference type="Pfam" id="PF07749">
    <property type="entry name" value="ERp29"/>
    <property type="match status" value="1"/>
</dbReference>
<feature type="compositionally biased region" description="Basic and acidic residues" evidence="17">
    <location>
        <begin position="108"/>
        <end position="117"/>
    </location>
</feature>
<dbReference type="InterPro" id="IPR036249">
    <property type="entry name" value="Thioredoxin-like_sf"/>
</dbReference>
<keyword evidence="6" id="KW-0645">Protease</keyword>
<dbReference type="SUPFAM" id="SSF47933">
    <property type="entry name" value="ERP29 C domain-like"/>
    <property type="match status" value="1"/>
</dbReference>
<feature type="compositionally biased region" description="Low complexity" evidence="17">
    <location>
        <begin position="1511"/>
        <end position="1521"/>
    </location>
</feature>
<dbReference type="InterPro" id="IPR005788">
    <property type="entry name" value="PDI_thioredoxin-like_dom"/>
</dbReference>
<keyword evidence="14" id="KW-0413">Isomerase</keyword>
<evidence type="ECO:0000256" key="5">
    <source>
        <dbReference type="ARBA" id="ARBA00012723"/>
    </source>
</evidence>
<feature type="chain" id="PRO_5040121357" description="protein disulfide-isomerase" evidence="18">
    <location>
        <begin position="18"/>
        <end position="1935"/>
    </location>
</feature>
<comment type="catalytic activity">
    <reaction evidence="1">
        <text>Catalyzes the rearrangement of -S-S- bonds in proteins.</text>
        <dbReference type="EC" id="5.3.4.1"/>
    </reaction>
</comment>
<feature type="region of interest" description="Disordered" evidence="17">
    <location>
        <begin position="835"/>
        <end position="867"/>
    </location>
</feature>
<evidence type="ECO:0000313" key="21">
    <source>
        <dbReference type="Proteomes" id="UP000717515"/>
    </source>
</evidence>
<dbReference type="SUPFAM" id="SSF50998">
    <property type="entry name" value="Quinoprotein alcohol dehydrogenase-like"/>
    <property type="match status" value="1"/>
</dbReference>
<keyword evidence="7" id="KW-0479">Metal-binding</keyword>
<evidence type="ECO:0000256" key="1">
    <source>
        <dbReference type="ARBA" id="ARBA00001182"/>
    </source>
</evidence>
<keyword evidence="8 18" id="KW-0732">Signal</keyword>
<feature type="region of interest" description="Disordered" evidence="17">
    <location>
        <begin position="1537"/>
        <end position="1583"/>
    </location>
</feature>
<evidence type="ECO:0000256" key="9">
    <source>
        <dbReference type="ARBA" id="ARBA00022737"/>
    </source>
</evidence>
<dbReference type="InterPro" id="IPR024079">
    <property type="entry name" value="MetalloPept_cat_dom_sf"/>
</dbReference>
<dbReference type="Pfam" id="PF00085">
    <property type="entry name" value="Thioredoxin"/>
    <property type="match status" value="2"/>
</dbReference>
<keyword evidence="15" id="KW-0676">Redox-active center</keyword>
<dbReference type="InterPro" id="IPR008753">
    <property type="entry name" value="Peptidase_M13_N"/>
</dbReference>
<dbReference type="Gene3D" id="1.20.1150.12">
    <property type="entry name" value="Endoplasmic reticulum resident protein 29, C-terminal domain"/>
    <property type="match status" value="1"/>
</dbReference>
<evidence type="ECO:0000256" key="18">
    <source>
        <dbReference type="SAM" id="SignalP"/>
    </source>
</evidence>
<comment type="similarity">
    <text evidence="3 16">Belongs to the protein disulfide isomerase family.</text>
</comment>
<evidence type="ECO:0000256" key="12">
    <source>
        <dbReference type="ARBA" id="ARBA00023049"/>
    </source>
</evidence>
<evidence type="ECO:0000256" key="15">
    <source>
        <dbReference type="ARBA" id="ARBA00023284"/>
    </source>
</evidence>
<evidence type="ECO:0000256" key="8">
    <source>
        <dbReference type="ARBA" id="ARBA00022729"/>
    </source>
</evidence>
<dbReference type="InterPro" id="IPR015943">
    <property type="entry name" value="WD40/YVTN_repeat-like_dom_sf"/>
</dbReference>
<feature type="region of interest" description="Disordered" evidence="17">
    <location>
        <begin position="1481"/>
        <end position="1521"/>
    </location>
</feature>
<protein>
    <recommendedName>
        <fullName evidence="5">protein disulfide-isomerase</fullName>
        <ecNumber evidence="5">5.3.4.1</ecNumber>
    </recommendedName>
</protein>
<evidence type="ECO:0000256" key="2">
    <source>
        <dbReference type="ARBA" id="ARBA00001947"/>
    </source>
</evidence>
<dbReference type="InterPro" id="IPR001680">
    <property type="entry name" value="WD40_rpt"/>
</dbReference>
<gene>
    <name evidence="20" type="ORF">KVV02_006326</name>
</gene>
<evidence type="ECO:0000256" key="17">
    <source>
        <dbReference type="SAM" id="MobiDB-lite"/>
    </source>
</evidence>
<dbReference type="SMART" id="SM00320">
    <property type="entry name" value="WD40"/>
    <property type="match status" value="3"/>
</dbReference>
<reference evidence="20" key="1">
    <citation type="submission" date="2021-07" db="EMBL/GenBank/DDBJ databases">
        <title>Draft genome of Mortierella alpina, strain LL118, isolated from an aspen leaf litter sample.</title>
        <authorList>
            <person name="Yang S."/>
            <person name="Vinatzer B.A."/>
        </authorList>
    </citation>
    <scope>NUCLEOTIDE SEQUENCE</scope>
    <source>
        <strain evidence="20">LL118</strain>
    </source>
</reference>
<feature type="compositionally biased region" description="Low complexity" evidence="17">
    <location>
        <begin position="1549"/>
        <end position="1569"/>
    </location>
</feature>
<dbReference type="GO" id="GO:0016485">
    <property type="term" value="P:protein processing"/>
    <property type="evidence" value="ECO:0007669"/>
    <property type="project" value="TreeGrafter"/>
</dbReference>
<evidence type="ECO:0000256" key="10">
    <source>
        <dbReference type="ARBA" id="ARBA00022801"/>
    </source>
</evidence>
<dbReference type="PRINTS" id="PR00786">
    <property type="entry name" value="NEPRILYSIN"/>
</dbReference>
<dbReference type="PROSITE" id="PS51885">
    <property type="entry name" value="NEPRILYSIN"/>
    <property type="match status" value="1"/>
</dbReference>
<dbReference type="Gene3D" id="3.40.390.10">
    <property type="entry name" value="Collagenase (Catalytic Domain)"/>
    <property type="match status" value="1"/>
</dbReference>
<dbReference type="InterPro" id="IPR000718">
    <property type="entry name" value="Peptidase_M13"/>
</dbReference>
<feature type="compositionally biased region" description="Polar residues" evidence="17">
    <location>
        <begin position="856"/>
        <end position="867"/>
    </location>
</feature>
<dbReference type="Gene3D" id="3.40.30.10">
    <property type="entry name" value="Glutaredoxin"/>
    <property type="match status" value="2"/>
</dbReference>
<evidence type="ECO:0000313" key="20">
    <source>
        <dbReference type="EMBL" id="KAG9327622.1"/>
    </source>
</evidence>
<dbReference type="InterPro" id="IPR011047">
    <property type="entry name" value="Quinoprotein_ADH-like_sf"/>
</dbReference>
<dbReference type="InterPro" id="IPR013766">
    <property type="entry name" value="Thioredoxin_domain"/>
</dbReference>
<comment type="cofactor">
    <cofactor evidence="2">
        <name>Zn(2+)</name>
        <dbReference type="ChEBI" id="CHEBI:29105"/>
    </cofactor>
</comment>
<evidence type="ECO:0000259" key="19">
    <source>
        <dbReference type="PROSITE" id="PS51352"/>
    </source>
</evidence>
<dbReference type="CDD" id="cd00238">
    <property type="entry name" value="ERp29c"/>
    <property type="match status" value="1"/>
</dbReference>
<dbReference type="EMBL" id="JAIFTL010000002">
    <property type="protein sequence ID" value="KAG9327622.1"/>
    <property type="molecule type" value="Genomic_DNA"/>
</dbReference>
<dbReference type="GO" id="GO:0005886">
    <property type="term" value="C:plasma membrane"/>
    <property type="evidence" value="ECO:0007669"/>
    <property type="project" value="TreeGrafter"/>
</dbReference>
<evidence type="ECO:0000256" key="6">
    <source>
        <dbReference type="ARBA" id="ARBA00022670"/>
    </source>
</evidence>
<dbReference type="GO" id="GO:0046872">
    <property type="term" value="F:metal ion binding"/>
    <property type="evidence" value="ECO:0007669"/>
    <property type="project" value="UniProtKB-KW"/>
</dbReference>
<name>A0A9P8D341_MORAP</name>
<keyword evidence="11" id="KW-0862">Zinc</keyword>
<dbReference type="Pfam" id="PF05649">
    <property type="entry name" value="Peptidase_M13_N"/>
    <property type="match status" value="1"/>
</dbReference>
<feature type="signal peptide" evidence="18">
    <location>
        <begin position="1"/>
        <end position="17"/>
    </location>
</feature>
<dbReference type="CDD" id="cd02998">
    <property type="entry name" value="PDI_a_ERp38"/>
    <property type="match status" value="2"/>
</dbReference>
<comment type="similarity">
    <text evidence="4">Belongs to the peptidase M13 family.</text>
</comment>
<dbReference type="PANTHER" id="PTHR11733:SF167">
    <property type="entry name" value="FI17812P1-RELATED"/>
    <property type="match status" value="1"/>
</dbReference>
<dbReference type="InterPro" id="IPR036356">
    <property type="entry name" value="ERp29_C_sf"/>
</dbReference>
<dbReference type="CDD" id="cd08662">
    <property type="entry name" value="M13"/>
    <property type="match status" value="1"/>
</dbReference>
<dbReference type="SUPFAM" id="SSF52833">
    <property type="entry name" value="Thioredoxin-like"/>
    <property type="match status" value="2"/>
</dbReference>
<evidence type="ECO:0000256" key="11">
    <source>
        <dbReference type="ARBA" id="ARBA00022833"/>
    </source>
</evidence>
<dbReference type="PROSITE" id="PS00194">
    <property type="entry name" value="THIOREDOXIN_1"/>
    <property type="match status" value="2"/>
</dbReference>
<evidence type="ECO:0000256" key="13">
    <source>
        <dbReference type="ARBA" id="ARBA00023157"/>
    </source>
</evidence>
<accession>A0A9P8D341</accession>
<dbReference type="InterPro" id="IPR042089">
    <property type="entry name" value="Peptidase_M13_dom_2"/>
</dbReference>
<dbReference type="PANTHER" id="PTHR11733">
    <property type="entry name" value="ZINC METALLOPROTEASE FAMILY M13 NEPRILYSIN-RELATED"/>
    <property type="match status" value="1"/>
</dbReference>
<feature type="compositionally biased region" description="Basic residues" evidence="17">
    <location>
        <begin position="118"/>
        <end position="127"/>
    </location>
</feature>
<keyword evidence="9" id="KW-0677">Repeat</keyword>
<dbReference type="InterPro" id="IPR018497">
    <property type="entry name" value="Peptidase_M13_C"/>
</dbReference>
<dbReference type="Gene3D" id="2.130.10.10">
    <property type="entry name" value="YVTN repeat-like/Quinoprotein amine dehydrogenase"/>
    <property type="match status" value="1"/>
</dbReference>
<evidence type="ECO:0000256" key="14">
    <source>
        <dbReference type="ARBA" id="ARBA00023235"/>
    </source>
</evidence>
<keyword evidence="13" id="KW-1015">Disulfide bond</keyword>
<feature type="compositionally biased region" description="Low complexity" evidence="17">
    <location>
        <begin position="74"/>
        <end position="87"/>
    </location>
</feature>
<dbReference type="EC" id="5.3.4.1" evidence="5"/>
<dbReference type="PROSITE" id="PS51352">
    <property type="entry name" value="THIOREDOXIN_2"/>
    <property type="match status" value="2"/>
</dbReference>
<feature type="region of interest" description="Disordered" evidence="17">
    <location>
        <begin position="57"/>
        <end position="163"/>
    </location>
</feature>
<dbReference type="FunFam" id="3.40.30.10:FF:000032">
    <property type="entry name" value="Protein disulfide-isomerase A6 homolog"/>
    <property type="match status" value="1"/>
</dbReference>
<evidence type="ECO:0000256" key="4">
    <source>
        <dbReference type="ARBA" id="ARBA00007357"/>
    </source>
</evidence>
<feature type="compositionally biased region" description="Pro residues" evidence="17">
    <location>
        <begin position="1494"/>
        <end position="1510"/>
    </location>
</feature>
<dbReference type="Proteomes" id="UP000717515">
    <property type="component" value="Unassembled WGS sequence"/>
</dbReference>
<dbReference type="GO" id="GO:0003756">
    <property type="term" value="F:protein disulfide isomerase activity"/>
    <property type="evidence" value="ECO:0007669"/>
    <property type="project" value="UniProtKB-EC"/>
</dbReference>
<feature type="domain" description="Thioredoxin" evidence="19">
    <location>
        <begin position="1693"/>
        <end position="1809"/>
    </location>
</feature>
<dbReference type="Pfam" id="PF01431">
    <property type="entry name" value="Peptidase_M13"/>
    <property type="match status" value="1"/>
</dbReference>
<dbReference type="InterPro" id="IPR017937">
    <property type="entry name" value="Thioredoxin_CS"/>
</dbReference>
<dbReference type="SUPFAM" id="SSF55486">
    <property type="entry name" value="Metalloproteases ('zincins'), catalytic domain"/>
    <property type="match status" value="1"/>
</dbReference>
<organism evidence="20 21">
    <name type="scientific">Mortierella alpina</name>
    <name type="common">Oleaginous fungus</name>
    <name type="synonym">Mortierella renispora</name>
    <dbReference type="NCBI Taxonomy" id="64518"/>
    <lineage>
        <taxon>Eukaryota</taxon>
        <taxon>Fungi</taxon>
        <taxon>Fungi incertae sedis</taxon>
        <taxon>Mucoromycota</taxon>
        <taxon>Mortierellomycotina</taxon>
        <taxon>Mortierellomycetes</taxon>
        <taxon>Mortierellales</taxon>
        <taxon>Mortierellaceae</taxon>
        <taxon>Mortierella</taxon>
    </lineage>
</organism>
<dbReference type="Gene3D" id="1.10.1380.10">
    <property type="entry name" value="Neutral endopeptidase , domain2"/>
    <property type="match status" value="1"/>
</dbReference>
<evidence type="ECO:0000256" key="16">
    <source>
        <dbReference type="RuleBase" id="RU004208"/>
    </source>
</evidence>
<evidence type="ECO:0000256" key="3">
    <source>
        <dbReference type="ARBA" id="ARBA00006347"/>
    </source>
</evidence>
<comment type="caution">
    <text evidence="20">The sequence shown here is derived from an EMBL/GenBank/DDBJ whole genome shotgun (WGS) entry which is preliminary data.</text>
</comment>
<dbReference type="GO" id="GO:0004222">
    <property type="term" value="F:metalloendopeptidase activity"/>
    <property type="evidence" value="ECO:0007669"/>
    <property type="project" value="InterPro"/>
</dbReference>
<dbReference type="NCBIfam" id="TIGR01126">
    <property type="entry name" value="pdi_dom"/>
    <property type="match status" value="2"/>
</dbReference>
<dbReference type="GO" id="GO:0005783">
    <property type="term" value="C:endoplasmic reticulum"/>
    <property type="evidence" value="ECO:0007669"/>
    <property type="project" value="InterPro"/>
</dbReference>
<proteinExistence type="inferred from homology"/>
<keyword evidence="12" id="KW-0482">Metalloprotease</keyword>
<dbReference type="InterPro" id="IPR011679">
    <property type="entry name" value="ERp29_C"/>
</dbReference>